<evidence type="ECO:0000313" key="1">
    <source>
        <dbReference type="EMBL" id="NOU64628.1"/>
    </source>
</evidence>
<proteinExistence type="predicted"/>
<evidence type="ECO:0000313" key="2">
    <source>
        <dbReference type="Proteomes" id="UP000653578"/>
    </source>
</evidence>
<dbReference type="RefSeq" id="WP_171630351.1">
    <property type="nucleotide sequence ID" value="NZ_WHNY01000036.1"/>
</dbReference>
<accession>A0ABX1X9C4</accession>
<sequence length="77" mass="8068">MPTPILMVVVSSTPTRNGSTLIGNESIIGLYPKRRSAEYKNASGISGSVDATLAVGVVVRGLNQENVGLFLKMCKCG</sequence>
<reference evidence="1 2" key="1">
    <citation type="submission" date="2019-10" db="EMBL/GenBank/DDBJ databases">
        <title>Description of Paenibacillus humi sp. nov.</title>
        <authorList>
            <person name="Carlier A."/>
            <person name="Qi S."/>
        </authorList>
    </citation>
    <scope>NUCLEOTIDE SEQUENCE [LARGE SCALE GENOMIC DNA]</scope>
    <source>
        <strain evidence="1 2">LMG 31461</strain>
    </source>
</reference>
<keyword evidence="2" id="KW-1185">Reference proteome</keyword>
<dbReference type="Proteomes" id="UP000653578">
    <property type="component" value="Unassembled WGS sequence"/>
</dbReference>
<dbReference type="EMBL" id="WHNY01000036">
    <property type="protein sequence ID" value="NOU64628.1"/>
    <property type="molecule type" value="Genomic_DNA"/>
</dbReference>
<comment type="caution">
    <text evidence="1">The sequence shown here is derived from an EMBL/GenBank/DDBJ whole genome shotgun (WGS) entry which is preliminary data.</text>
</comment>
<protein>
    <submittedName>
        <fullName evidence="1">Uncharacterized protein</fullName>
    </submittedName>
</protein>
<organism evidence="1 2">
    <name type="scientific">Paenibacillus plantarum</name>
    <dbReference type="NCBI Taxonomy" id="2654975"/>
    <lineage>
        <taxon>Bacteria</taxon>
        <taxon>Bacillati</taxon>
        <taxon>Bacillota</taxon>
        <taxon>Bacilli</taxon>
        <taxon>Bacillales</taxon>
        <taxon>Paenibacillaceae</taxon>
        <taxon>Paenibacillus</taxon>
    </lineage>
</organism>
<name>A0ABX1X9C4_9BACL</name>
<gene>
    <name evidence="1" type="ORF">GC096_11365</name>
</gene>